<keyword evidence="12" id="KW-1185">Reference proteome</keyword>
<feature type="chain" id="PRO_5039307127" description="Ger(X)C family spore germination protein" evidence="8">
    <location>
        <begin position="26"/>
        <end position="388"/>
    </location>
</feature>
<dbReference type="Gene3D" id="3.30.300.210">
    <property type="entry name" value="Nutrient germinant receptor protein C, domain 3"/>
    <property type="match status" value="1"/>
</dbReference>
<feature type="domain" description="Spore germination GerAC-like C-terminal" evidence="9">
    <location>
        <begin position="213"/>
        <end position="376"/>
    </location>
</feature>
<evidence type="ECO:0000259" key="9">
    <source>
        <dbReference type="Pfam" id="PF05504"/>
    </source>
</evidence>
<protein>
    <recommendedName>
        <fullName evidence="13">Ger(X)C family spore germination protein</fullName>
    </recommendedName>
</protein>
<evidence type="ECO:0000256" key="3">
    <source>
        <dbReference type="ARBA" id="ARBA00022544"/>
    </source>
</evidence>
<organism evidence="11 12">
    <name type="scientific">Solibaculum mannosilyticum</name>
    <dbReference type="NCBI Taxonomy" id="2780922"/>
    <lineage>
        <taxon>Bacteria</taxon>
        <taxon>Bacillati</taxon>
        <taxon>Bacillota</taxon>
        <taxon>Clostridia</taxon>
        <taxon>Eubacteriales</taxon>
        <taxon>Oscillospiraceae</taxon>
        <taxon>Solibaculum</taxon>
    </lineage>
</organism>
<accession>A0A7I8CZP5</accession>
<feature type="domain" description="Spore germination protein N-terminal" evidence="10">
    <location>
        <begin position="27"/>
        <end position="195"/>
    </location>
</feature>
<dbReference type="Proteomes" id="UP000593890">
    <property type="component" value="Chromosome"/>
</dbReference>
<evidence type="ECO:0000313" key="11">
    <source>
        <dbReference type="EMBL" id="BCI59971.1"/>
    </source>
</evidence>
<dbReference type="Pfam" id="PF25198">
    <property type="entry name" value="Spore_GerAC_N"/>
    <property type="match status" value="1"/>
</dbReference>
<proteinExistence type="inferred from homology"/>
<dbReference type="GO" id="GO:0016020">
    <property type="term" value="C:membrane"/>
    <property type="evidence" value="ECO:0007669"/>
    <property type="project" value="UniProtKB-SubCell"/>
</dbReference>
<evidence type="ECO:0000259" key="10">
    <source>
        <dbReference type="Pfam" id="PF25198"/>
    </source>
</evidence>
<comment type="similarity">
    <text evidence="2">Belongs to the GerABKC lipoprotein family.</text>
</comment>
<evidence type="ECO:0000256" key="7">
    <source>
        <dbReference type="ARBA" id="ARBA00023288"/>
    </source>
</evidence>
<dbReference type="KEGG" id="sman:C12CBH8_06100"/>
<comment type="subcellular location">
    <subcellularLocation>
        <location evidence="1">Membrane</location>
        <topology evidence="1">Lipid-anchor</topology>
    </subcellularLocation>
</comment>
<dbReference type="InterPro" id="IPR038501">
    <property type="entry name" value="Spore_GerAC_C_sf"/>
</dbReference>
<keyword evidence="5" id="KW-0472">Membrane</keyword>
<dbReference type="RefSeq" id="WP_215533523.1">
    <property type="nucleotide sequence ID" value="NZ_AP023321.1"/>
</dbReference>
<dbReference type="NCBIfam" id="TIGR02887">
    <property type="entry name" value="spore_ger_x_C"/>
    <property type="match status" value="1"/>
</dbReference>
<evidence type="ECO:0008006" key="13">
    <source>
        <dbReference type="Google" id="ProtNLM"/>
    </source>
</evidence>
<keyword evidence="6" id="KW-0564">Palmitate</keyword>
<evidence type="ECO:0000256" key="2">
    <source>
        <dbReference type="ARBA" id="ARBA00007886"/>
    </source>
</evidence>
<evidence type="ECO:0000256" key="6">
    <source>
        <dbReference type="ARBA" id="ARBA00023139"/>
    </source>
</evidence>
<keyword evidence="7" id="KW-0449">Lipoprotein</keyword>
<dbReference type="PANTHER" id="PTHR35789:SF1">
    <property type="entry name" value="SPORE GERMINATION PROTEIN B3"/>
    <property type="match status" value="1"/>
</dbReference>
<dbReference type="EMBL" id="AP023321">
    <property type="protein sequence ID" value="BCI59971.1"/>
    <property type="molecule type" value="Genomic_DNA"/>
</dbReference>
<dbReference type="GO" id="GO:0009847">
    <property type="term" value="P:spore germination"/>
    <property type="evidence" value="ECO:0007669"/>
    <property type="project" value="InterPro"/>
</dbReference>
<evidence type="ECO:0000313" key="12">
    <source>
        <dbReference type="Proteomes" id="UP000593890"/>
    </source>
</evidence>
<dbReference type="PANTHER" id="PTHR35789">
    <property type="entry name" value="SPORE GERMINATION PROTEIN B3"/>
    <property type="match status" value="1"/>
</dbReference>
<reference evidence="12" key="1">
    <citation type="submission" date="2020-07" db="EMBL/GenBank/DDBJ databases">
        <title>Complete genome sequencing of Clostridia bacterium strain 12CBH8.</title>
        <authorList>
            <person name="Sakamoto M."/>
            <person name="Murakami T."/>
            <person name="Mori H."/>
        </authorList>
    </citation>
    <scope>NUCLEOTIDE SEQUENCE [LARGE SCALE GENOMIC DNA]</scope>
    <source>
        <strain evidence="12">12CBH8</strain>
    </source>
</reference>
<evidence type="ECO:0000256" key="8">
    <source>
        <dbReference type="SAM" id="SignalP"/>
    </source>
</evidence>
<dbReference type="AlphaFoldDB" id="A0A7I8CZP5"/>
<gene>
    <name evidence="11" type="ORF">C12CBH8_06100</name>
</gene>
<name>A0A7I8CZP5_9FIRM</name>
<evidence type="ECO:0000256" key="4">
    <source>
        <dbReference type="ARBA" id="ARBA00022729"/>
    </source>
</evidence>
<dbReference type="InterPro" id="IPR046953">
    <property type="entry name" value="Spore_GerAC-like_C"/>
</dbReference>
<evidence type="ECO:0000256" key="1">
    <source>
        <dbReference type="ARBA" id="ARBA00004635"/>
    </source>
</evidence>
<dbReference type="InterPro" id="IPR008844">
    <property type="entry name" value="Spore_GerAC-like"/>
</dbReference>
<dbReference type="Pfam" id="PF05504">
    <property type="entry name" value="Spore_GerAC"/>
    <property type="match status" value="1"/>
</dbReference>
<dbReference type="InterPro" id="IPR057336">
    <property type="entry name" value="GerAC_N"/>
</dbReference>
<feature type="signal peptide" evidence="8">
    <location>
        <begin position="1"/>
        <end position="25"/>
    </location>
</feature>
<sequence>MRKFVRVWIAGVLLCTMLFCTSCGSSPIAKTLFVQAVGVDQKDEGYTVAVQAFDPSQGGGGEEGANVSTTFIEAEGETVLSSFNNMTRQVGRRPFYAQNRVVILGEDLSQSGILSVMDVFSRSKDSRPMIDIFVARGQAVEAVSNTMEDSVNPAEKMQLLVEGGQSNGAMPRTQILDVQKALLDPYTDLLLPAVRLEEPKEKGGSQTMVMDSTALFQDDKLVDYLDMEETRGVLWIKGQVKDGLVSFSLEDLGNVALAVEETSSKVEAEGTEDGPVFSITVTAKANIQEINLDSTFRLADDQIEKLEDGFAEKVSGQMELAVNKVLREKKCDVFQFARLLMHEGTDYWQTIQDNWREELSKAEVNITVGCEIERMGKLSNIQEEDQYN</sequence>
<keyword evidence="4 8" id="KW-0732">Signal</keyword>
<keyword evidence="3" id="KW-0309">Germination</keyword>
<evidence type="ECO:0000256" key="5">
    <source>
        <dbReference type="ARBA" id="ARBA00023136"/>
    </source>
</evidence>